<dbReference type="RefSeq" id="WP_015184674.1">
    <property type="nucleotide sequence ID" value="NC_019738.1"/>
</dbReference>
<dbReference type="AlphaFoldDB" id="K9WL82"/>
<dbReference type="EMBL" id="CP003630">
    <property type="protein sequence ID" value="AFZ20539.1"/>
    <property type="molecule type" value="Genomic_DNA"/>
</dbReference>
<dbReference type="Gene3D" id="1.25.40.620">
    <property type="match status" value="1"/>
</dbReference>
<dbReference type="PANTHER" id="PTHR34800">
    <property type="entry name" value="TETRAPYRROLE-BINDING PROTEIN, CHLOROPLASTIC"/>
    <property type="match status" value="1"/>
</dbReference>
<feature type="region of interest" description="Disordered" evidence="1">
    <location>
        <begin position="1"/>
        <end position="21"/>
    </location>
</feature>
<dbReference type="SUPFAM" id="SSF48371">
    <property type="entry name" value="ARM repeat"/>
    <property type="match status" value="1"/>
</dbReference>
<dbReference type="Gene3D" id="1.10.10.1770">
    <property type="entry name" value="Gun4-like"/>
    <property type="match status" value="1"/>
</dbReference>
<dbReference type="KEGG" id="mic:Mic7113_4873"/>
<dbReference type="GO" id="GO:0030288">
    <property type="term" value="C:outer membrane-bounded periplasmic space"/>
    <property type="evidence" value="ECO:0007669"/>
    <property type="project" value="TreeGrafter"/>
</dbReference>
<dbReference type="InterPro" id="IPR037215">
    <property type="entry name" value="GUN4-like_sf"/>
</dbReference>
<evidence type="ECO:0000256" key="1">
    <source>
        <dbReference type="SAM" id="MobiDB-lite"/>
    </source>
</evidence>
<dbReference type="eggNOG" id="COG0515">
    <property type="taxonomic scope" value="Bacteria"/>
</dbReference>
<dbReference type="OrthoDB" id="7915178at2"/>
<sequence>MTDHTTASVTEDSDRPLDSAVGNPMAELMHQLRTSSEKKQLQLIAELPSLGETGLDALMEFLKEQQSTPANLVIGLAYQTLYQTNTPNVKAFLQSHFPTGVVPLKSEVGIDYLPLQQQLVQADFLAADRFTLEKLCELAGPAASGRKWLYFSEVENFPITDLQTINTLWFIHSQGKFGFTVQRELWLSMGKNWEKLWPKIGWKTENNWTRYPNGFTWDLSAPKGHLPLSNQLRGVRVIASLLSHPAWTTTNKGDG</sequence>
<dbReference type="PATRIC" id="fig|1173027.3.peg.5403"/>
<accession>K9WL82</accession>
<name>K9WL82_9CYAN</name>
<keyword evidence="5" id="KW-1185">Reference proteome</keyword>
<dbReference type="HOGENOM" id="CLU_097086_0_0_3"/>
<reference evidence="4 5" key="1">
    <citation type="submission" date="2012-06" db="EMBL/GenBank/DDBJ databases">
        <title>Finished chromosome of genome of Microcoleus sp. PCC 7113.</title>
        <authorList>
            <consortium name="US DOE Joint Genome Institute"/>
            <person name="Gugger M."/>
            <person name="Coursin T."/>
            <person name="Rippka R."/>
            <person name="Tandeau De Marsac N."/>
            <person name="Huntemann M."/>
            <person name="Wei C.-L."/>
            <person name="Han J."/>
            <person name="Detter J.C."/>
            <person name="Han C."/>
            <person name="Tapia R."/>
            <person name="Chen A."/>
            <person name="Kyrpides N."/>
            <person name="Mavromatis K."/>
            <person name="Markowitz V."/>
            <person name="Szeto E."/>
            <person name="Ivanova N."/>
            <person name="Pagani I."/>
            <person name="Pati A."/>
            <person name="Goodwin L."/>
            <person name="Nordberg H.P."/>
            <person name="Cantor M.N."/>
            <person name="Hua S.X."/>
            <person name="Woyke T."/>
            <person name="Kerfeld C.A."/>
        </authorList>
    </citation>
    <scope>NUCLEOTIDE SEQUENCE [LARGE SCALE GENOMIC DNA]</scope>
    <source>
        <strain evidence="4 5">PCC 7113</strain>
    </source>
</reference>
<dbReference type="InterPro" id="IPR016024">
    <property type="entry name" value="ARM-type_fold"/>
</dbReference>
<feature type="domain" description="GUN4-like" evidence="2">
    <location>
        <begin position="106"/>
        <end position="245"/>
    </location>
</feature>
<dbReference type="InterPro" id="IPR032192">
    <property type="entry name" value="GUN4_N"/>
</dbReference>
<evidence type="ECO:0000313" key="5">
    <source>
        <dbReference type="Proteomes" id="UP000010471"/>
    </source>
</evidence>
<dbReference type="Pfam" id="PF05419">
    <property type="entry name" value="GUN4"/>
    <property type="match status" value="1"/>
</dbReference>
<dbReference type="GO" id="GO:0046906">
    <property type="term" value="F:tetrapyrrole binding"/>
    <property type="evidence" value="ECO:0007669"/>
    <property type="project" value="TreeGrafter"/>
</dbReference>
<proteinExistence type="predicted"/>
<organism evidence="4 5">
    <name type="scientific">Allocoleopsis franciscana PCC 7113</name>
    <dbReference type="NCBI Taxonomy" id="1173027"/>
    <lineage>
        <taxon>Bacteria</taxon>
        <taxon>Bacillati</taxon>
        <taxon>Cyanobacteriota</taxon>
        <taxon>Cyanophyceae</taxon>
        <taxon>Coleofasciculales</taxon>
        <taxon>Coleofasciculaceae</taxon>
        <taxon>Allocoleopsis</taxon>
        <taxon>Allocoleopsis franciscana</taxon>
    </lineage>
</organism>
<dbReference type="SUPFAM" id="SSF140869">
    <property type="entry name" value="GUN4-like"/>
    <property type="match status" value="1"/>
</dbReference>
<evidence type="ECO:0000259" key="3">
    <source>
        <dbReference type="Pfam" id="PF16416"/>
    </source>
</evidence>
<dbReference type="Pfam" id="PF16416">
    <property type="entry name" value="GUN4_N"/>
    <property type="match status" value="1"/>
</dbReference>
<feature type="domain" description="GUN4 N-terminal ARM-like repeat" evidence="3">
    <location>
        <begin position="22"/>
        <end position="98"/>
    </location>
</feature>
<evidence type="ECO:0000313" key="4">
    <source>
        <dbReference type="EMBL" id="AFZ20539.1"/>
    </source>
</evidence>
<dbReference type="CDD" id="cd16383">
    <property type="entry name" value="GUN4"/>
    <property type="match status" value="1"/>
</dbReference>
<dbReference type="STRING" id="1173027.Mic7113_4873"/>
<evidence type="ECO:0000259" key="2">
    <source>
        <dbReference type="Pfam" id="PF05419"/>
    </source>
</evidence>
<dbReference type="Proteomes" id="UP000010471">
    <property type="component" value="Chromosome"/>
</dbReference>
<dbReference type="InterPro" id="IPR008629">
    <property type="entry name" value="GUN4-like"/>
</dbReference>
<gene>
    <name evidence="4" type="ORF">Mic7113_4873</name>
</gene>
<feature type="compositionally biased region" description="Polar residues" evidence="1">
    <location>
        <begin position="1"/>
        <end position="10"/>
    </location>
</feature>
<protein>
    <submittedName>
        <fullName evidence="4">GUN4 protein</fullName>
    </submittedName>
</protein>
<dbReference type="PANTHER" id="PTHR34800:SF1">
    <property type="entry name" value="TETRAPYRROLE-BINDING PROTEIN, CHLOROPLASTIC"/>
    <property type="match status" value="1"/>
</dbReference>